<feature type="signal peptide" evidence="2">
    <location>
        <begin position="1"/>
        <end position="25"/>
    </location>
</feature>
<feature type="region of interest" description="Disordered" evidence="1">
    <location>
        <begin position="26"/>
        <end position="45"/>
    </location>
</feature>
<dbReference type="AlphaFoldDB" id="A0A512N8V6"/>
<feature type="chain" id="PRO_5022097260" evidence="2">
    <location>
        <begin position="26"/>
        <end position="306"/>
    </location>
</feature>
<feature type="compositionally biased region" description="Pro residues" evidence="1">
    <location>
        <begin position="31"/>
        <end position="45"/>
    </location>
</feature>
<evidence type="ECO:0000313" key="4">
    <source>
        <dbReference type="Proteomes" id="UP000321058"/>
    </source>
</evidence>
<organism evidence="3 4">
    <name type="scientific">Reyranella soli</name>
    <dbReference type="NCBI Taxonomy" id="1230389"/>
    <lineage>
        <taxon>Bacteria</taxon>
        <taxon>Pseudomonadati</taxon>
        <taxon>Pseudomonadota</taxon>
        <taxon>Alphaproteobacteria</taxon>
        <taxon>Hyphomicrobiales</taxon>
        <taxon>Reyranellaceae</taxon>
        <taxon>Reyranella</taxon>
    </lineage>
</organism>
<dbReference type="OrthoDB" id="7375039at2"/>
<sequence length="306" mass="34481">MSTLHRKTLAAAVVSLVILASPVLSQSSTAIPPPPRLSTDTIPPPPRMTGPPPIETNASAAITGSPQQAYWVIKDIISKQARFDETYIAKQDPSRLSLANCSDTHFVGSKPVEYFDPRTDPGPPPGVYRPSIEELLDGLATSSLQVEYVLSRYRLPDVLWRKALADLELDALRKIVNRDDRWVDLDRMELIERINANARMRNWQIPELDPALCGGPPGVYLVRTDPSAAQIELIPKLYFTYCERIGINPEDTISCNYWFPAIRDGQRVFLGGLYKVRLRWADRTTRVSDFDVSRLSGEEITFFERR</sequence>
<protein>
    <submittedName>
        <fullName evidence="3">Uncharacterized protein</fullName>
    </submittedName>
</protein>
<gene>
    <name evidence="3" type="ORF">RSO01_25190</name>
</gene>
<accession>A0A512N8V6</accession>
<evidence type="ECO:0000313" key="3">
    <source>
        <dbReference type="EMBL" id="GEP55353.1"/>
    </source>
</evidence>
<reference evidence="3 4" key="1">
    <citation type="submission" date="2019-07" db="EMBL/GenBank/DDBJ databases">
        <title>Whole genome shotgun sequence of Reyranella soli NBRC 108950.</title>
        <authorList>
            <person name="Hosoyama A."/>
            <person name="Uohara A."/>
            <person name="Ohji S."/>
            <person name="Ichikawa N."/>
        </authorList>
    </citation>
    <scope>NUCLEOTIDE SEQUENCE [LARGE SCALE GENOMIC DNA]</scope>
    <source>
        <strain evidence="3 4">NBRC 108950</strain>
    </source>
</reference>
<name>A0A512N8V6_9HYPH</name>
<dbReference type="Proteomes" id="UP000321058">
    <property type="component" value="Unassembled WGS sequence"/>
</dbReference>
<keyword evidence="4" id="KW-1185">Reference proteome</keyword>
<evidence type="ECO:0000256" key="2">
    <source>
        <dbReference type="SAM" id="SignalP"/>
    </source>
</evidence>
<comment type="caution">
    <text evidence="3">The sequence shown here is derived from an EMBL/GenBank/DDBJ whole genome shotgun (WGS) entry which is preliminary data.</text>
</comment>
<dbReference type="EMBL" id="BKAJ01000037">
    <property type="protein sequence ID" value="GEP55353.1"/>
    <property type="molecule type" value="Genomic_DNA"/>
</dbReference>
<proteinExistence type="predicted"/>
<dbReference type="RefSeq" id="WP_147149441.1">
    <property type="nucleotide sequence ID" value="NZ_BKAJ01000037.1"/>
</dbReference>
<keyword evidence="2" id="KW-0732">Signal</keyword>
<evidence type="ECO:0000256" key="1">
    <source>
        <dbReference type="SAM" id="MobiDB-lite"/>
    </source>
</evidence>